<evidence type="ECO:0000256" key="3">
    <source>
        <dbReference type="ARBA" id="ARBA00022692"/>
    </source>
</evidence>
<keyword evidence="2" id="KW-1003">Cell membrane</keyword>
<keyword evidence="8" id="KW-1185">Reference proteome</keyword>
<feature type="transmembrane region" description="Helical" evidence="6">
    <location>
        <begin position="25"/>
        <end position="49"/>
    </location>
</feature>
<evidence type="ECO:0000313" key="8">
    <source>
        <dbReference type="Proteomes" id="UP000192359"/>
    </source>
</evidence>
<accession>A0A1Y1RTL1</accession>
<evidence type="ECO:0000256" key="6">
    <source>
        <dbReference type="SAM" id="Phobius"/>
    </source>
</evidence>
<evidence type="ECO:0000256" key="1">
    <source>
        <dbReference type="ARBA" id="ARBA00004141"/>
    </source>
</evidence>
<evidence type="ECO:0000256" key="5">
    <source>
        <dbReference type="ARBA" id="ARBA00023136"/>
    </source>
</evidence>
<dbReference type="RefSeq" id="WP_083090515.1">
    <property type="nucleotide sequence ID" value="NZ_LXWF01000001.1"/>
</dbReference>
<dbReference type="Pfam" id="PF02361">
    <property type="entry name" value="CbiQ"/>
    <property type="match status" value="1"/>
</dbReference>
<feature type="transmembrane region" description="Helical" evidence="6">
    <location>
        <begin position="239"/>
        <end position="265"/>
    </location>
</feature>
<protein>
    <submittedName>
        <fullName evidence="7">Cobalt transporter</fullName>
    </submittedName>
</protein>
<name>A0A1Y1RTL1_9MICC</name>
<keyword evidence="5 6" id="KW-0472">Membrane</keyword>
<proteinExistence type="predicted"/>
<dbReference type="Proteomes" id="UP000192359">
    <property type="component" value="Unassembled WGS sequence"/>
</dbReference>
<dbReference type="CDD" id="cd16914">
    <property type="entry name" value="EcfT"/>
    <property type="match status" value="1"/>
</dbReference>
<dbReference type="InterPro" id="IPR051611">
    <property type="entry name" value="ECF_transporter_component"/>
</dbReference>
<evidence type="ECO:0000313" key="7">
    <source>
        <dbReference type="EMBL" id="ORC25057.1"/>
    </source>
</evidence>
<dbReference type="PANTHER" id="PTHR34857">
    <property type="entry name" value="SLL0384 PROTEIN"/>
    <property type="match status" value="1"/>
</dbReference>
<evidence type="ECO:0000256" key="4">
    <source>
        <dbReference type="ARBA" id="ARBA00022989"/>
    </source>
</evidence>
<dbReference type="InterPro" id="IPR003339">
    <property type="entry name" value="ABC/ECF_trnsptr_transmembrane"/>
</dbReference>
<gene>
    <name evidence="7" type="ORF">A7979_08535</name>
</gene>
<dbReference type="PANTHER" id="PTHR34857:SF2">
    <property type="entry name" value="SLL0384 PROTEIN"/>
    <property type="match status" value="1"/>
</dbReference>
<evidence type="ECO:0000256" key="2">
    <source>
        <dbReference type="ARBA" id="ARBA00022475"/>
    </source>
</evidence>
<comment type="subcellular location">
    <subcellularLocation>
        <location evidence="1">Membrane</location>
        <topology evidence="1">Multi-pass membrane protein</topology>
    </subcellularLocation>
</comment>
<feature type="transmembrane region" description="Helical" evidence="6">
    <location>
        <begin position="69"/>
        <end position="87"/>
    </location>
</feature>
<dbReference type="EMBL" id="LXWF01000001">
    <property type="protein sequence ID" value="ORC25057.1"/>
    <property type="molecule type" value="Genomic_DNA"/>
</dbReference>
<organism evidence="7 8">
    <name type="scientific">Rothia nasimurium</name>
    <dbReference type="NCBI Taxonomy" id="85336"/>
    <lineage>
        <taxon>Bacteria</taxon>
        <taxon>Bacillati</taxon>
        <taxon>Actinomycetota</taxon>
        <taxon>Actinomycetes</taxon>
        <taxon>Micrococcales</taxon>
        <taxon>Micrococcaceae</taxon>
        <taxon>Rothia</taxon>
    </lineage>
</organism>
<reference evidence="7 8" key="1">
    <citation type="submission" date="2016-05" db="EMBL/GenBank/DDBJ databases">
        <title>Draft genome sequence of a porcine commensal Rothia nasimurium.</title>
        <authorList>
            <person name="Gaiser R.A."/>
            <person name="Van Baarlen P."/>
            <person name="Wells J.M."/>
        </authorList>
    </citation>
    <scope>NUCLEOTIDE SEQUENCE [LARGE SCALE GENOMIC DNA]</scope>
    <source>
        <strain evidence="7 8">PT-32</strain>
    </source>
</reference>
<dbReference type="OrthoDB" id="6400at2"/>
<keyword evidence="4 6" id="KW-1133">Transmembrane helix</keyword>
<sequence length="266" mass="28554">MVADLFTPTAASTSRAGRLNAGTKLLATFLLSLGLILIKDWVAALTILLLEALVFTLWGARPLNLLLRFWPLLLGTLLTGWSTALIAEKTGETVFHLGFLWVTTDSLTTGISLMVRGLALALPGLLLVTTTDPTDAGDSLAQTARLPARFVLAALAALRLLGILATDWNTLGQARRARGLGAHDTLLRRIRTFTGQAFALLVQAIRRGTRLATTMEARGFGAGPRTWARVPIYGRADGLFLGACLVTVLAGYLVSFLAGTLTWMWL</sequence>
<comment type="caution">
    <text evidence="7">The sequence shown here is derived from an EMBL/GenBank/DDBJ whole genome shotgun (WGS) entry which is preliminary data.</text>
</comment>
<dbReference type="GO" id="GO:0005886">
    <property type="term" value="C:plasma membrane"/>
    <property type="evidence" value="ECO:0007669"/>
    <property type="project" value="UniProtKB-ARBA"/>
</dbReference>
<feature type="transmembrane region" description="Helical" evidence="6">
    <location>
        <begin position="99"/>
        <end position="126"/>
    </location>
</feature>
<keyword evidence="3 6" id="KW-0812">Transmembrane</keyword>
<dbReference type="AlphaFoldDB" id="A0A1Y1RTL1"/>